<dbReference type="InterPro" id="IPR036291">
    <property type="entry name" value="NAD(P)-bd_dom_sf"/>
</dbReference>
<dbReference type="Pfam" id="PF13561">
    <property type="entry name" value="adh_short_C2"/>
    <property type="match status" value="1"/>
</dbReference>
<evidence type="ECO:0000313" key="4">
    <source>
        <dbReference type="Proteomes" id="UP000662814"/>
    </source>
</evidence>
<dbReference type="Proteomes" id="UP000662814">
    <property type="component" value="Chromosome"/>
</dbReference>
<dbReference type="PRINTS" id="PR00080">
    <property type="entry name" value="SDRFAMILY"/>
</dbReference>
<sequence>MHGSVAHSDRRESAIVTGAAGALGRATALRLGHDGFAVGILDLPGDELSETASQLASAGIAHHVLEVDLRDTDAIAAALRDADEAIGPLAALVNNAAIYPSRAFLDIPIDEYDDVVAVNQRAYFAAAQTAARLMAPHKRGAIVNVGSITWHGGWSNLASYISTKGAAVALTRALSRELGTHGIRVNAVAPGAFPTKAESIQGDQQEYSRFVIEHQALKRRGNPAEFAAVVSFLVGDDSSFVTGQTINIDGGWVME</sequence>
<protein>
    <submittedName>
        <fullName evidence="3">SDR family oxidoreductase</fullName>
    </submittedName>
</protein>
<organism evidence="3 4">
    <name type="scientific">Paramicrobacterium chengjingii</name>
    <dbReference type="NCBI Taxonomy" id="2769067"/>
    <lineage>
        <taxon>Bacteria</taxon>
        <taxon>Bacillati</taxon>
        <taxon>Actinomycetota</taxon>
        <taxon>Actinomycetes</taxon>
        <taxon>Micrococcales</taxon>
        <taxon>Microbacteriaceae</taxon>
        <taxon>Paramicrobacterium</taxon>
    </lineage>
</organism>
<keyword evidence="4" id="KW-1185">Reference proteome</keyword>
<proteinExistence type="inferred from homology"/>
<comment type="similarity">
    <text evidence="1">Belongs to the short-chain dehydrogenases/reductases (SDR) family.</text>
</comment>
<evidence type="ECO:0000313" key="3">
    <source>
        <dbReference type="EMBL" id="QPZ38357.1"/>
    </source>
</evidence>
<dbReference type="Gene3D" id="3.40.50.720">
    <property type="entry name" value="NAD(P)-binding Rossmann-like Domain"/>
    <property type="match status" value="1"/>
</dbReference>
<evidence type="ECO:0000256" key="2">
    <source>
        <dbReference type="ARBA" id="ARBA00023002"/>
    </source>
</evidence>
<name>A0ABX6YJ35_9MICO</name>
<dbReference type="PANTHER" id="PTHR24321">
    <property type="entry name" value="DEHYDROGENASES, SHORT CHAIN"/>
    <property type="match status" value="1"/>
</dbReference>
<dbReference type="InterPro" id="IPR002347">
    <property type="entry name" value="SDR_fam"/>
</dbReference>
<dbReference type="RefSeq" id="WP_166986711.1">
    <property type="nucleotide sequence ID" value="NZ_CP061169.1"/>
</dbReference>
<gene>
    <name evidence="3" type="ORF">HCR76_16485</name>
</gene>
<evidence type="ECO:0000256" key="1">
    <source>
        <dbReference type="ARBA" id="ARBA00006484"/>
    </source>
</evidence>
<reference evidence="3 4" key="1">
    <citation type="submission" date="2020-12" db="EMBL/GenBank/DDBJ databases">
        <title>Microbacterium sp. HY060.</title>
        <authorList>
            <person name="Zhou J."/>
        </authorList>
    </citation>
    <scope>NUCLEOTIDE SEQUENCE [LARGE SCALE GENOMIC DNA]</scope>
    <source>
        <strain evidence="3 4">HY60</strain>
    </source>
</reference>
<dbReference type="PRINTS" id="PR00081">
    <property type="entry name" value="GDHRDH"/>
</dbReference>
<dbReference type="PANTHER" id="PTHR24321:SF8">
    <property type="entry name" value="ESTRADIOL 17-BETA-DEHYDROGENASE 8-RELATED"/>
    <property type="match status" value="1"/>
</dbReference>
<dbReference type="CDD" id="cd05233">
    <property type="entry name" value="SDR_c"/>
    <property type="match status" value="1"/>
</dbReference>
<accession>A0ABX6YJ35</accession>
<dbReference type="SUPFAM" id="SSF51735">
    <property type="entry name" value="NAD(P)-binding Rossmann-fold domains"/>
    <property type="match status" value="1"/>
</dbReference>
<keyword evidence="2" id="KW-0560">Oxidoreductase</keyword>
<dbReference type="EMBL" id="CP061169">
    <property type="protein sequence ID" value="QPZ38357.1"/>
    <property type="molecule type" value="Genomic_DNA"/>
</dbReference>